<reference evidence="2" key="1">
    <citation type="submission" date="2018-05" db="EMBL/GenBank/DDBJ databases">
        <authorList>
            <person name="Lanie J.A."/>
            <person name="Ng W.-L."/>
            <person name="Kazmierczak K.M."/>
            <person name="Andrzejewski T.M."/>
            <person name="Davidsen T.M."/>
            <person name="Wayne K.J."/>
            <person name="Tettelin H."/>
            <person name="Glass J.I."/>
            <person name="Rusch D."/>
            <person name="Podicherti R."/>
            <person name="Tsui H.-C.T."/>
            <person name="Winkler M.E."/>
        </authorList>
    </citation>
    <scope>NUCLEOTIDE SEQUENCE</scope>
</reference>
<accession>A0A382C4K3</accession>
<feature type="domain" description="Amidase" evidence="1">
    <location>
        <begin position="26"/>
        <end position="115"/>
    </location>
</feature>
<gene>
    <name evidence="2" type="ORF">METZ01_LOCUS173889</name>
</gene>
<protein>
    <recommendedName>
        <fullName evidence="1">Amidase domain-containing protein</fullName>
    </recommendedName>
</protein>
<proteinExistence type="predicted"/>
<evidence type="ECO:0000259" key="1">
    <source>
        <dbReference type="Pfam" id="PF01425"/>
    </source>
</evidence>
<dbReference type="AlphaFoldDB" id="A0A382C4K3"/>
<name>A0A382C4K3_9ZZZZ</name>
<organism evidence="2">
    <name type="scientific">marine metagenome</name>
    <dbReference type="NCBI Taxonomy" id="408172"/>
    <lineage>
        <taxon>unclassified sequences</taxon>
        <taxon>metagenomes</taxon>
        <taxon>ecological metagenomes</taxon>
    </lineage>
</organism>
<dbReference type="Pfam" id="PF01425">
    <property type="entry name" value="Amidase"/>
    <property type="match status" value="1"/>
</dbReference>
<dbReference type="EMBL" id="UINC01032795">
    <property type="protein sequence ID" value="SVB21035.1"/>
    <property type="molecule type" value="Genomic_DNA"/>
</dbReference>
<dbReference type="InterPro" id="IPR000120">
    <property type="entry name" value="Amidase"/>
</dbReference>
<sequence length="116" mass="12528">MTDDLIRMSAIELLAGYRAGAFSPVEATQAVLDRIHALNDEINAFVLIDDESALAAARKSEARWLNGAPKGLLDGVPTTLKDLVLTEGWPTLKGSLTVDPDGPWEEDAPCVARLRE</sequence>
<feature type="non-terminal residue" evidence="2">
    <location>
        <position position="116"/>
    </location>
</feature>
<dbReference type="InterPro" id="IPR023631">
    <property type="entry name" value="Amidase_dom"/>
</dbReference>
<dbReference type="PANTHER" id="PTHR11895">
    <property type="entry name" value="TRANSAMIDASE"/>
    <property type="match status" value="1"/>
</dbReference>
<dbReference type="InterPro" id="IPR036928">
    <property type="entry name" value="AS_sf"/>
</dbReference>
<dbReference type="Gene3D" id="3.90.1300.10">
    <property type="entry name" value="Amidase signature (AS) domain"/>
    <property type="match status" value="1"/>
</dbReference>
<dbReference type="GO" id="GO:0003824">
    <property type="term" value="F:catalytic activity"/>
    <property type="evidence" value="ECO:0007669"/>
    <property type="project" value="InterPro"/>
</dbReference>
<dbReference type="PANTHER" id="PTHR11895:SF7">
    <property type="entry name" value="GLUTAMYL-TRNA(GLN) AMIDOTRANSFERASE SUBUNIT A, MITOCHONDRIAL"/>
    <property type="match status" value="1"/>
</dbReference>
<evidence type="ECO:0000313" key="2">
    <source>
        <dbReference type="EMBL" id="SVB21035.1"/>
    </source>
</evidence>
<dbReference type="SUPFAM" id="SSF75304">
    <property type="entry name" value="Amidase signature (AS) enzymes"/>
    <property type="match status" value="1"/>
</dbReference>